<name>A0ACD3QVJ2_LARCR</name>
<dbReference type="Proteomes" id="UP000793456">
    <property type="component" value="Chromosome XIV"/>
</dbReference>
<gene>
    <name evidence="1" type="ORF">E3U43_019862</name>
</gene>
<accession>A0ACD3QVJ2</accession>
<reference evidence="1" key="1">
    <citation type="submission" date="2018-11" db="EMBL/GenBank/DDBJ databases">
        <title>The sequence and de novo assembly of Larimichthys crocea genome using PacBio and Hi-C technologies.</title>
        <authorList>
            <person name="Xu P."/>
            <person name="Chen B."/>
            <person name="Zhou Z."/>
            <person name="Ke Q."/>
            <person name="Wu Y."/>
            <person name="Bai H."/>
            <person name="Pu F."/>
        </authorList>
    </citation>
    <scope>NUCLEOTIDE SEQUENCE</scope>
    <source>
        <tissue evidence="1">Muscle</tissue>
    </source>
</reference>
<evidence type="ECO:0000313" key="2">
    <source>
        <dbReference type="Proteomes" id="UP000793456"/>
    </source>
</evidence>
<comment type="caution">
    <text evidence="1">The sequence shown here is derived from an EMBL/GenBank/DDBJ whole genome shotgun (WGS) entry which is preliminary data.</text>
</comment>
<proteinExistence type="predicted"/>
<protein>
    <submittedName>
        <fullName evidence="1">Uncharacterized protein</fullName>
    </submittedName>
</protein>
<dbReference type="EMBL" id="CM011687">
    <property type="protein sequence ID" value="TMS10869.1"/>
    <property type="molecule type" value="Genomic_DNA"/>
</dbReference>
<organism evidence="1 2">
    <name type="scientific">Larimichthys crocea</name>
    <name type="common">Large yellow croaker</name>
    <name type="synonym">Pseudosciaena crocea</name>
    <dbReference type="NCBI Taxonomy" id="215358"/>
    <lineage>
        <taxon>Eukaryota</taxon>
        <taxon>Metazoa</taxon>
        <taxon>Chordata</taxon>
        <taxon>Craniata</taxon>
        <taxon>Vertebrata</taxon>
        <taxon>Euteleostomi</taxon>
        <taxon>Actinopterygii</taxon>
        <taxon>Neopterygii</taxon>
        <taxon>Teleostei</taxon>
        <taxon>Neoteleostei</taxon>
        <taxon>Acanthomorphata</taxon>
        <taxon>Eupercaria</taxon>
        <taxon>Sciaenidae</taxon>
        <taxon>Larimichthys</taxon>
    </lineage>
</organism>
<evidence type="ECO:0000313" key="1">
    <source>
        <dbReference type="EMBL" id="TMS10869.1"/>
    </source>
</evidence>
<keyword evidence="2" id="KW-1185">Reference proteome</keyword>
<sequence>MLRLKRSCDLRGPASGQRADLPYSAVHVAPHTADQTVSTNSRQQAVNNPEAGTKGQTQQSEILVCAGPRLGPSEQDLHQGTAAALIDTPISRVSSRPEAGTEPFPTYTDLGALGEGKMLQGSVDSSGPRFNPLVVVELASDTKEEAIAWLLSRIRDPQQNGGAELLVEQLGPGVGDQEKENPNMFLVGATYQRLLSGAEEVGLFKEYNDGSMRGFTCANKHNFTNFKGDGDGFLSQAECQYIIKHELDTLRAKDETHVPGHTQAKLYPGKSIIRRLQSKGILVQIFPLHEQEELKRLSFSWYKRVKLSLQPLDDIRHYYGEGQALYFGFLEYFTFALVPMALIGVPYYLFDWEDYDKYVVFAVFNLIWCTVILEVGAVIVSTYKSEAAEVE</sequence>